<keyword evidence="2" id="KW-1185">Reference proteome</keyword>
<dbReference type="InterPro" id="IPR012349">
    <property type="entry name" value="Split_barrel_FMN-bd"/>
</dbReference>
<evidence type="ECO:0000313" key="2">
    <source>
        <dbReference type="Proteomes" id="UP000292445"/>
    </source>
</evidence>
<dbReference type="RefSeq" id="WP_130359167.1">
    <property type="nucleotide sequence ID" value="NZ_SGXC01000002.1"/>
</dbReference>
<sequence length="216" mass="23751">MYLPPHFEQADPDRIRNLIRTCPLGMLVTAGPQGLDANHLPFILNPDRGPHGTLLCHVARANPVWRELADSQAESLAVFQGPSAYVSPSLYETKRTTHEVVPTYNYAVVHAHGRIIVHDDPRWVAGVVGRLTRMFEQGRDDPWKMSDAPPAFLEERLSAIVGLEMPIARLQAKWKMSQNRNEADRRGVVAGLDASGRDGDRAVAAAMKAAETGTSA</sequence>
<dbReference type="EMBL" id="SGXC01000002">
    <property type="protein sequence ID" value="RZS81399.1"/>
    <property type="molecule type" value="Genomic_DNA"/>
</dbReference>
<gene>
    <name evidence="1" type="ORF">EV675_4022</name>
</gene>
<name>A0A4Q7NEI5_9BURK</name>
<dbReference type="PIRSF" id="PIRSF010372">
    <property type="entry name" value="PaiB"/>
    <property type="match status" value="1"/>
</dbReference>
<dbReference type="AlphaFoldDB" id="A0A4Q7NEI5"/>
<proteinExistence type="predicted"/>
<reference evidence="1 2" key="1">
    <citation type="submission" date="2019-02" db="EMBL/GenBank/DDBJ databases">
        <title>Genomic Encyclopedia of Type Strains, Phase IV (KMG-IV): sequencing the most valuable type-strain genomes for metagenomic binning, comparative biology and taxonomic classification.</title>
        <authorList>
            <person name="Goeker M."/>
        </authorList>
    </citation>
    <scope>NUCLEOTIDE SEQUENCE [LARGE SCALE GENOMIC DNA]</scope>
    <source>
        <strain evidence="1 2">K24</strain>
    </source>
</reference>
<dbReference type="SUPFAM" id="SSF50475">
    <property type="entry name" value="FMN-binding split barrel"/>
    <property type="match status" value="1"/>
</dbReference>
<dbReference type="PANTHER" id="PTHR35802">
    <property type="entry name" value="PROTEASE SYNTHASE AND SPORULATION PROTEIN PAI 2"/>
    <property type="match status" value="1"/>
</dbReference>
<accession>A0A4Q7NEI5</accession>
<dbReference type="OrthoDB" id="9794948at2"/>
<dbReference type="PANTHER" id="PTHR35802:SF1">
    <property type="entry name" value="PROTEASE SYNTHASE AND SPORULATION PROTEIN PAI 2"/>
    <property type="match status" value="1"/>
</dbReference>
<comment type="caution">
    <text evidence="1">The sequence shown here is derived from an EMBL/GenBank/DDBJ whole genome shotgun (WGS) entry which is preliminary data.</text>
</comment>
<evidence type="ECO:0000313" key="1">
    <source>
        <dbReference type="EMBL" id="RZS81399.1"/>
    </source>
</evidence>
<protein>
    <submittedName>
        <fullName evidence="1">PaiB family negative transcriptional regulator</fullName>
    </submittedName>
</protein>
<organism evidence="1 2">
    <name type="scientific">Pigmentiphaga kullae</name>
    <dbReference type="NCBI Taxonomy" id="151784"/>
    <lineage>
        <taxon>Bacteria</taxon>
        <taxon>Pseudomonadati</taxon>
        <taxon>Pseudomonadota</taxon>
        <taxon>Betaproteobacteria</taxon>
        <taxon>Burkholderiales</taxon>
        <taxon>Alcaligenaceae</taxon>
        <taxon>Pigmentiphaga</taxon>
    </lineage>
</organism>
<dbReference type="Pfam" id="PF04299">
    <property type="entry name" value="FMN_bind_2"/>
    <property type="match status" value="1"/>
</dbReference>
<dbReference type="InterPro" id="IPR007396">
    <property type="entry name" value="TR_PAI2-type"/>
</dbReference>
<dbReference type="Gene3D" id="2.30.110.10">
    <property type="entry name" value="Electron Transport, Fmn-binding Protein, Chain A"/>
    <property type="match status" value="1"/>
</dbReference>
<dbReference type="Proteomes" id="UP000292445">
    <property type="component" value="Unassembled WGS sequence"/>
</dbReference>